<dbReference type="AlphaFoldDB" id="A0A0J7J6K5"/>
<sequence>MQSILKHGRSLAVGVDLSKFFDRVNHDLLMTHLGHKVQDKRMLGLIGR</sequence>
<proteinExistence type="predicted"/>
<reference evidence="1 2" key="1">
    <citation type="submission" date="2015-06" db="EMBL/GenBank/DDBJ databases">
        <title>Marinobacter subterrani, a genetically tractable neutrophilic iron-oxidizing strain isolated from the Soudan Iron Mine.</title>
        <authorList>
            <person name="Bonis B.M."/>
            <person name="Gralnick J.A."/>
        </authorList>
    </citation>
    <scope>NUCLEOTIDE SEQUENCE [LARGE SCALE GENOMIC DNA]</scope>
    <source>
        <strain evidence="1 2">JG233</strain>
    </source>
</reference>
<evidence type="ECO:0000313" key="1">
    <source>
        <dbReference type="EMBL" id="KMQ74153.1"/>
    </source>
</evidence>
<evidence type="ECO:0000313" key="2">
    <source>
        <dbReference type="Proteomes" id="UP000036102"/>
    </source>
</evidence>
<comment type="caution">
    <text evidence="1">The sequence shown here is derived from an EMBL/GenBank/DDBJ whole genome shotgun (WGS) entry which is preliminary data.</text>
</comment>
<accession>A0A0J7J6K5</accession>
<dbReference type="Proteomes" id="UP000036102">
    <property type="component" value="Unassembled WGS sequence"/>
</dbReference>
<organism evidence="1 2">
    <name type="scientific">Marinobacter subterrani</name>
    <dbReference type="NCBI Taxonomy" id="1658765"/>
    <lineage>
        <taxon>Bacteria</taxon>
        <taxon>Pseudomonadati</taxon>
        <taxon>Pseudomonadota</taxon>
        <taxon>Gammaproteobacteria</taxon>
        <taxon>Pseudomonadales</taxon>
        <taxon>Marinobacteraceae</taxon>
        <taxon>Marinobacter</taxon>
    </lineage>
</organism>
<dbReference type="PATRIC" id="fig|1658765.3.peg.322"/>
<evidence type="ECO:0008006" key="3">
    <source>
        <dbReference type="Google" id="ProtNLM"/>
    </source>
</evidence>
<dbReference type="EMBL" id="LFBU01000001">
    <property type="protein sequence ID" value="KMQ74153.1"/>
    <property type="molecule type" value="Genomic_DNA"/>
</dbReference>
<dbReference type="RefSeq" id="WP_227506600.1">
    <property type="nucleotide sequence ID" value="NZ_JADQCF010000018.1"/>
</dbReference>
<keyword evidence="2" id="KW-1185">Reference proteome</keyword>
<protein>
    <recommendedName>
        <fullName evidence="3">Reverse transcriptase (RNA-dependent DNA polymerase)</fullName>
    </recommendedName>
</protein>
<gene>
    <name evidence="1" type="ORF">Msub_10327</name>
</gene>
<name>A0A0J7J6K5_9GAMM</name>